<dbReference type="PANTHER" id="PTHR44229">
    <property type="entry name" value="15-HYDROXYPROSTAGLANDIN DEHYDROGENASE [NAD(+)]"/>
    <property type="match status" value="1"/>
</dbReference>
<keyword evidence="3" id="KW-0560">Oxidoreductase</keyword>
<dbReference type="AlphaFoldDB" id="A0A6A6I3Z2"/>
<dbReference type="SUPFAM" id="SSF51735">
    <property type="entry name" value="NAD(P)-binding Rossmann-fold domains"/>
    <property type="match status" value="1"/>
</dbReference>
<protein>
    <submittedName>
        <fullName evidence="4">NAD(P)-binding protein</fullName>
    </submittedName>
</protein>
<dbReference type="GO" id="GO:0016616">
    <property type="term" value="F:oxidoreductase activity, acting on the CH-OH group of donors, NAD or NADP as acceptor"/>
    <property type="evidence" value="ECO:0007669"/>
    <property type="project" value="TreeGrafter"/>
</dbReference>
<keyword evidence="5" id="KW-1185">Reference proteome</keyword>
<dbReference type="EMBL" id="ML987202">
    <property type="protein sequence ID" value="KAF2244987.1"/>
    <property type="molecule type" value="Genomic_DNA"/>
</dbReference>
<dbReference type="OrthoDB" id="5371740at2759"/>
<dbReference type="PROSITE" id="PS00061">
    <property type="entry name" value="ADH_SHORT"/>
    <property type="match status" value="1"/>
</dbReference>
<evidence type="ECO:0000256" key="2">
    <source>
        <dbReference type="ARBA" id="ARBA00022857"/>
    </source>
</evidence>
<dbReference type="GeneID" id="54587164"/>
<keyword evidence="2" id="KW-0521">NADP</keyword>
<dbReference type="PANTHER" id="PTHR44229:SF4">
    <property type="entry name" value="15-HYDROXYPROSTAGLANDIN DEHYDROGENASE [NAD(+)]"/>
    <property type="match status" value="1"/>
</dbReference>
<proteinExistence type="inferred from homology"/>
<gene>
    <name evidence="4" type="ORF">BU26DRAFT_568963</name>
</gene>
<accession>A0A6A6I3Z2</accession>
<name>A0A6A6I3Z2_9PLEO</name>
<dbReference type="Proteomes" id="UP000800094">
    <property type="component" value="Unassembled WGS sequence"/>
</dbReference>
<organism evidence="4 5">
    <name type="scientific">Trematosphaeria pertusa</name>
    <dbReference type="NCBI Taxonomy" id="390896"/>
    <lineage>
        <taxon>Eukaryota</taxon>
        <taxon>Fungi</taxon>
        <taxon>Dikarya</taxon>
        <taxon>Ascomycota</taxon>
        <taxon>Pezizomycotina</taxon>
        <taxon>Dothideomycetes</taxon>
        <taxon>Pleosporomycetidae</taxon>
        <taxon>Pleosporales</taxon>
        <taxon>Massarineae</taxon>
        <taxon>Trematosphaeriaceae</taxon>
        <taxon>Trematosphaeria</taxon>
    </lineage>
</organism>
<dbReference type="InterPro" id="IPR002347">
    <property type="entry name" value="SDR_fam"/>
</dbReference>
<dbReference type="InterPro" id="IPR036291">
    <property type="entry name" value="NAD(P)-bd_dom_sf"/>
</dbReference>
<dbReference type="RefSeq" id="XP_033679991.1">
    <property type="nucleotide sequence ID" value="XM_033833834.1"/>
</dbReference>
<dbReference type="PRINTS" id="PR00081">
    <property type="entry name" value="GDHRDH"/>
</dbReference>
<evidence type="ECO:0000313" key="5">
    <source>
        <dbReference type="Proteomes" id="UP000800094"/>
    </source>
</evidence>
<reference evidence="4" key="1">
    <citation type="journal article" date="2020" name="Stud. Mycol.">
        <title>101 Dothideomycetes genomes: a test case for predicting lifestyles and emergence of pathogens.</title>
        <authorList>
            <person name="Haridas S."/>
            <person name="Albert R."/>
            <person name="Binder M."/>
            <person name="Bloem J."/>
            <person name="Labutti K."/>
            <person name="Salamov A."/>
            <person name="Andreopoulos B."/>
            <person name="Baker S."/>
            <person name="Barry K."/>
            <person name="Bills G."/>
            <person name="Bluhm B."/>
            <person name="Cannon C."/>
            <person name="Castanera R."/>
            <person name="Culley D."/>
            <person name="Daum C."/>
            <person name="Ezra D."/>
            <person name="Gonzalez J."/>
            <person name="Henrissat B."/>
            <person name="Kuo A."/>
            <person name="Liang C."/>
            <person name="Lipzen A."/>
            <person name="Lutzoni F."/>
            <person name="Magnuson J."/>
            <person name="Mondo S."/>
            <person name="Nolan M."/>
            <person name="Ohm R."/>
            <person name="Pangilinan J."/>
            <person name="Park H.-J."/>
            <person name="Ramirez L."/>
            <person name="Alfaro M."/>
            <person name="Sun H."/>
            <person name="Tritt A."/>
            <person name="Yoshinaga Y."/>
            <person name="Zwiers L.-H."/>
            <person name="Turgeon B."/>
            <person name="Goodwin S."/>
            <person name="Spatafora J."/>
            <person name="Crous P."/>
            <person name="Grigoriev I."/>
        </authorList>
    </citation>
    <scope>NUCLEOTIDE SEQUENCE</scope>
    <source>
        <strain evidence="4">CBS 122368</strain>
    </source>
</reference>
<dbReference type="GO" id="GO:0005737">
    <property type="term" value="C:cytoplasm"/>
    <property type="evidence" value="ECO:0007669"/>
    <property type="project" value="TreeGrafter"/>
</dbReference>
<dbReference type="Gene3D" id="3.40.50.720">
    <property type="entry name" value="NAD(P)-binding Rossmann-like Domain"/>
    <property type="match status" value="1"/>
</dbReference>
<evidence type="ECO:0000256" key="1">
    <source>
        <dbReference type="ARBA" id="ARBA00006484"/>
    </source>
</evidence>
<dbReference type="Pfam" id="PF00106">
    <property type="entry name" value="adh_short"/>
    <property type="match status" value="1"/>
</dbReference>
<evidence type="ECO:0000313" key="4">
    <source>
        <dbReference type="EMBL" id="KAF2244987.1"/>
    </source>
</evidence>
<comment type="similarity">
    <text evidence="1">Belongs to the short-chain dehydrogenases/reductases (SDR) family.</text>
</comment>
<dbReference type="InterPro" id="IPR020904">
    <property type="entry name" value="Sc_DH/Rdtase_CS"/>
</dbReference>
<evidence type="ECO:0000256" key="3">
    <source>
        <dbReference type="ARBA" id="ARBA00023002"/>
    </source>
</evidence>
<sequence length="340" mass="36172">MPVPAGLPETFYCTEKIDFSKDVDASNLKGKSVVVTGGANGLGAGSVKAFAEAGAYVTILDINEEQGNAVSHTLNAAGHHVQFTKTDMTSFSSQTAGFKSALSFAPSKSIDIVLASAGLSGTSIKTWVDNLPTSQPDAEPELPTTVVIDVNLMGVYYTAHLALFYFKQTATSGDAASKQLILISSLAGYVTLSNVADYNASKYGVRGFWRAIRQSRQILGPDTPPFRTNLIAPTFMRTNMTTDVEPALTAMGIEFGAVEDVVAGIMRVACDESIYGRTVAIAAGKEAPGDRNWDLCDDWEGLDGGRDTLGGITDGRIRGLELCGLGNYGRDNPFREMARK</sequence>